<sequence length="305" mass="33709">MLFSNSNRSARGRWFASIVVALLAFVTVPTSVALADECASLARQIRSSGVGGSSPESAQLRRQLVAIQALERRRQCSSKSTGGFFNPCADLARMREDVLRQMVASGGRRSVSVLQARYAALGCAPERRERVREASGPMSIGGASMLYCVRPSDGYFFPAPKSQFAKDVELQETVDQCRFICDDQGMEVFALTDPRLETEEMISVAERKPYKDLQTAFRYRDDPAFKSCDLRRYYSRVNEMRARTVTPANMANAIIPLPTEKPERQLPITASVEPIKTLEPMALMEQPAPAGKSVRSVGPAFLPDP</sequence>
<organism evidence="2 3">
    <name type="scientific">Mesorhizobium hungaricum</name>
    <dbReference type="NCBI Taxonomy" id="1566387"/>
    <lineage>
        <taxon>Bacteria</taxon>
        <taxon>Pseudomonadati</taxon>
        <taxon>Pseudomonadota</taxon>
        <taxon>Alphaproteobacteria</taxon>
        <taxon>Hyphomicrobiales</taxon>
        <taxon>Phyllobacteriaceae</taxon>
        <taxon>Mesorhizobium</taxon>
    </lineage>
</organism>
<dbReference type="AlphaFoldDB" id="A0A1C2DF21"/>
<comment type="caution">
    <text evidence="2">The sequence shown here is derived from an EMBL/GenBank/DDBJ whole genome shotgun (WGS) entry which is preliminary data.</text>
</comment>
<protein>
    <recommendedName>
        <fullName evidence="4">DUF2865 domain-containing protein</fullName>
    </recommendedName>
</protein>
<accession>A0A1C2DF21</accession>
<evidence type="ECO:0008006" key="4">
    <source>
        <dbReference type="Google" id="ProtNLM"/>
    </source>
</evidence>
<keyword evidence="3" id="KW-1185">Reference proteome</keyword>
<gene>
    <name evidence="2" type="ORF">QV13_28200</name>
</gene>
<dbReference type="Proteomes" id="UP000094412">
    <property type="component" value="Unassembled WGS sequence"/>
</dbReference>
<evidence type="ECO:0000256" key="1">
    <source>
        <dbReference type="SAM" id="MobiDB-lite"/>
    </source>
</evidence>
<name>A0A1C2DF21_9HYPH</name>
<dbReference type="InterPro" id="IPR021293">
    <property type="entry name" value="DUF2865"/>
</dbReference>
<evidence type="ECO:0000313" key="2">
    <source>
        <dbReference type="EMBL" id="OCX13379.1"/>
    </source>
</evidence>
<dbReference type="Pfam" id="PF11064">
    <property type="entry name" value="DUF2865"/>
    <property type="match status" value="1"/>
</dbReference>
<reference evidence="2 3" key="1">
    <citation type="submission" date="2016-08" db="EMBL/GenBank/DDBJ databases">
        <title>Whole genome sequence of Mesorhizobium sp. strain UASWS1009 isolated from industrial sewage.</title>
        <authorList>
            <person name="Crovadore J."/>
            <person name="Calmin G."/>
            <person name="Chablais R."/>
            <person name="Cochard B."/>
            <person name="Lefort F."/>
        </authorList>
    </citation>
    <scope>NUCLEOTIDE SEQUENCE [LARGE SCALE GENOMIC DNA]</scope>
    <source>
        <strain evidence="2 3">UASWS1009</strain>
    </source>
</reference>
<feature type="region of interest" description="Disordered" evidence="1">
    <location>
        <begin position="286"/>
        <end position="305"/>
    </location>
</feature>
<proteinExistence type="predicted"/>
<evidence type="ECO:0000313" key="3">
    <source>
        <dbReference type="Proteomes" id="UP000094412"/>
    </source>
</evidence>
<dbReference type="EMBL" id="MDEO01000036">
    <property type="protein sequence ID" value="OCX13379.1"/>
    <property type="molecule type" value="Genomic_DNA"/>
</dbReference>